<gene>
    <name evidence="5" type="primary">cat</name>
    <name evidence="5" type="ORF">XAC3562_840011</name>
</gene>
<dbReference type="SUPFAM" id="SSF51161">
    <property type="entry name" value="Trimeric LpxA-like enzymes"/>
    <property type="match status" value="1"/>
</dbReference>
<dbReference type="AlphaFoldDB" id="A0A0U5FIJ1"/>
<name>A0A0U5FIJ1_XANCI</name>
<sequence length="210" mass="22301">MNDGSAQPSITERGGFIPPLVTDDPRISVGRFTYGNPQFKVWSEGERIDIGAFCSIADGVLIFGGGEHRLDWVTTYPLRIALNSPGAGQDGHPHTKGPTVIGNDVWIGHGAIVVSGVTVGDGVCVGAGAVVSKDVPPYAIVAGNPARVVRMRFDEQVIARLLEIRWWQWPIEKIRAFESLLCADDLGAFIAAASAGDDSTSSPFANQTVS</sequence>
<evidence type="ECO:0000256" key="2">
    <source>
        <dbReference type="ARBA" id="ARBA00022679"/>
    </source>
</evidence>
<dbReference type="Proteomes" id="UP000052230">
    <property type="component" value="Unassembled WGS sequence"/>
</dbReference>
<organism evidence="5 6">
    <name type="scientific">Xanthomonas citri pv. citri</name>
    <dbReference type="NCBI Taxonomy" id="611301"/>
    <lineage>
        <taxon>Bacteria</taxon>
        <taxon>Pseudomonadati</taxon>
        <taxon>Pseudomonadota</taxon>
        <taxon>Gammaproteobacteria</taxon>
        <taxon>Lysobacterales</taxon>
        <taxon>Lysobacteraceae</taxon>
        <taxon>Xanthomonas</taxon>
    </lineage>
</organism>
<dbReference type="Pfam" id="PF00132">
    <property type="entry name" value="Hexapep"/>
    <property type="match status" value="1"/>
</dbReference>
<evidence type="ECO:0000256" key="1">
    <source>
        <dbReference type="ARBA" id="ARBA00007274"/>
    </source>
</evidence>
<dbReference type="EC" id="2.3.1.28" evidence="5"/>
<accession>A0A0U5FIJ1</accession>
<dbReference type="InterPro" id="IPR018357">
    <property type="entry name" value="Hexapep_transf_CS"/>
</dbReference>
<evidence type="ECO:0000313" key="5">
    <source>
        <dbReference type="EMBL" id="CEG18359.1"/>
    </source>
</evidence>
<keyword evidence="6" id="KW-1185">Reference proteome</keyword>
<keyword evidence="4 5" id="KW-0012">Acyltransferase</keyword>
<dbReference type="InterPro" id="IPR001451">
    <property type="entry name" value="Hexapep"/>
</dbReference>
<dbReference type="RefSeq" id="WP_040154218.1">
    <property type="nucleotide sequence ID" value="NZ_CAVLIX010000079.1"/>
</dbReference>
<dbReference type="InterPro" id="IPR050179">
    <property type="entry name" value="Trans_hexapeptide_repeat"/>
</dbReference>
<comment type="caution">
    <text evidence="5">The sequence shown here is derived from an EMBL/GenBank/DDBJ whole genome shotgun (WGS) entry which is preliminary data.</text>
</comment>
<comment type="similarity">
    <text evidence="1">Belongs to the transferase hexapeptide repeat family.</text>
</comment>
<evidence type="ECO:0000256" key="4">
    <source>
        <dbReference type="ARBA" id="ARBA00023315"/>
    </source>
</evidence>
<dbReference type="EMBL" id="CCXZ01000182">
    <property type="protein sequence ID" value="CEG18359.1"/>
    <property type="molecule type" value="Genomic_DNA"/>
</dbReference>
<dbReference type="CDD" id="cd03349">
    <property type="entry name" value="LbH_XAT"/>
    <property type="match status" value="1"/>
</dbReference>
<dbReference type="PROSITE" id="PS00101">
    <property type="entry name" value="HEXAPEP_TRANSFERASES"/>
    <property type="match status" value="1"/>
</dbReference>
<dbReference type="Gene3D" id="2.160.10.10">
    <property type="entry name" value="Hexapeptide repeat proteins"/>
    <property type="match status" value="1"/>
</dbReference>
<evidence type="ECO:0000256" key="3">
    <source>
        <dbReference type="ARBA" id="ARBA00022737"/>
    </source>
</evidence>
<protein>
    <submittedName>
        <fullName evidence="5">Chloramphenicol acetyltransferase</fullName>
        <ecNumber evidence="5">2.3.1.28</ecNumber>
    </submittedName>
</protein>
<keyword evidence="3" id="KW-0677">Repeat</keyword>
<dbReference type="PANTHER" id="PTHR43300">
    <property type="entry name" value="ACETYLTRANSFERASE"/>
    <property type="match status" value="1"/>
</dbReference>
<dbReference type="PANTHER" id="PTHR43300:SF11">
    <property type="entry name" value="ACETYLTRANSFERASE RV3034C-RELATED"/>
    <property type="match status" value="1"/>
</dbReference>
<keyword evidence="2 5" id="KW-0808">Transferase</keyword>
<proteinExistence type="inferred from homology"/>
<evidence type="ECO:0000313" key="6">
    <source>
        <dbReference type="Proteomes" id="UP000052230"/>
    </source>
</evidence>
<dbReference type="InterPro" id="IPR011004">
    <property type="entry name" value="Trimer_LpxA-like_sf"/>
</dbReference>
<dbReference type="GO" id="GO:0008811">
    <property type="term" value="F:chloramphenicol O-acetyltransferase activity"/>
    <property type="evidence" value="ECO:0007669"/>
    <property type="project" value="UniProtKB-EC"/>
</dbReference>
<reference evidence="5 6" key="1">
    <citation type="submission" date="2014-09" db="EMBL/GenBank/DDBJ databases">
        <authorList>
            <person name="Regsiter A."/>
        </authorList>
    </citation>
    <scope>NUCLEOTIDE SEQUENCE [LARGE SCALE GENOMIC DNA]</scope>
</reference>